<feature type="compositionally biased region" description="Polar residues" evidence="8">
    <location>
        <begin position="484"/>
        <end position="495"/>
    </location>
</feature>
<feature type="compositionally biased region" description="Basic and acidic residues" evidence="8">
    <location>
        <begin position="410"/>
        <end position="423"/>
    </location>
</feature>
<name>A0A7C8IJP3_9PLEO</name>
<dbReference type="PANTHER" id="PTHR32235">
    <property type="entry name" value="NON-HOMOLOGOUS END-JOINING FACTOR 1"/>
    <property type="match status" value="1"/>
</dbReference>
<feature type="domain" description="XLF-like N-terminal" evidence="9">
    <location>
        <begin position="4"/>
        <end position="123"/>
    </location>
</feature>
<comment type="similarity">
    <text evidence="6">Belongs to the XRCC4-XLF family. XLF subfamily.</text>
</comment>
<evidence type="ECO:0000256" key="8">
    <source>
        <dbReference type="SAM" id="MobiDB-lite"/>
    </source>
</evidence>
<keyword evidence="4" id="KW-0234">DNA repair</keyword>
<feature type="compositionally biased region" description="Polar residues" evidence="8">
    <location>
        <begin position="264"/>
        <end position="274"/>
    </location>
</feature>
<dbReference type="Proteomes" id="UP000481861">
    <property type="component" value="Unassembled WGS sequence"/>
</dbReference>
<feature type="compositionally biased region" description="Acidic residues" evidence="8">
    <location>
        <begin position="330"/>
        <end position="343"/>
    </location>
</feature>
<keyword evidence="3" id="KW-0238">DNA-binding</keyword>
<feature type="compositionally biased region" description="Basic and acidic residues" evidence="8">
    <location>
        <begin position="511"/>
        <end position="530"/>
    </location>
</feature>
<feature type="domain" description="XLF-like coiled-coil region" evidence="10">
    <location>
        <begin position="131"/>
        <end position="178"/>
    </location>
</feature>
<evidence type="ECO:0000256" key="4">
    <source>
        <dbReference type="ARBA" id="ARBA00023204"/>
    </source>
</evidence>
<accession>A0A7C8IJP3</accession>
<reference evidence="11 12" key="1">
    <citation type="submission" date="2020-01" db="EMBL/GenBank/DDBJ databases">
        <authorList>
            <consortium name="DOE Joint Genome Institute"/>
            <person name="Haridas S."/>
            <person name="Albert R."/>
            <person name="Binder M."/>
            <person name="Bloem J."/>
            <person name="Labutti K."/>
            <person name="Salamov A."/>
            <person name="Andreopoulos B."/>
            <person name="Baker S.E."/>
            <person name="Barry K."/>
            <person name="Bills G."/>
            <person name="Bluhm B.H."/>
            <person name="Cannon C."/>
            <person name="Castanera R."/>
            <person name="Culley D.E."/>
            <person name="Daum C."/>
            <person name="Ezra D."/>
            <person name="Gonzalez J.B."/>
            <person name="Henrissat B."/>
            <person name="Kuo A."/>
            <person name="Liang C."/>
            <person name="Lipzen A."/>
            <person name="Lutzoni F."/>
            <person name="Magnuson J."/>
            <person name="Mondo S."/>
            <person name="Nolan M."/>
            <person name="Ohm R."/>
            <person name="Pangilinan J."/>
            <person name="Park H.-J.H."/>
            <person name="Ramirez L."/>
            <person name="Alfaro M."/>
            <person name="Sun H."/>
            <person name="Tritt A."/>
            <person name="Yoshinaga Y."/>
            <person name="Zwiers L.-H.L."/>
            <person name="Turgeon B.G."/>
            <person name="Goodwin S.B."/>
            <person name="Spatafora J.W."/>
            <person name="Crous P.W."/>
            <person name="Grigoriev I.V."/>
        </authorList>
    </citation>
    <scope>NUCLEOTIDE SEQUENCE [LARGE SCALE GENOMIC DNA]</scope>
    <source>
        <strain evidence="11 12">CBS 611.86</strain>
    </source>
</reference>
<comment type="subcellular location">
    <subcellularLocation>
        <location evidence="1">Nucleus</location>
    </subcellularLocation>
</comment>
<evidence type="ECO:0000259" key="9">
    <source>
        <dbReference type="Pfam" id="PF09302"/>
    </source>
</evidence>
<feature type="compositionally biased region" description="Low complexity" evidence="8">
    <location>
        <begin position="349"/>
        <end position="364"/>
    </location>
</feature>
<proteinExistence type="inferred from homology"/>
<dbReference type="PANTHER" id="PTHR32235:SF1">
    <property type="entry name" value="NON-HOMOLOGOUS END-JOINING FACTOR 1"/>
    <property type="match status" value="1"/>
</dbReference>
<evidence type="ECO:0000256" key="2">
    <source>
        <dbReference type="ARBA" id="ARBA00022763"/>
    </source>
</evidence>
<protein>
    <recommendedName>
        <fullName evidence="7">Non-homologous end-joining factor 1</fullName>
    </recommendedName>
</protein>
<dbReference type="Gene3D" id="2.170.210.10">
    <property type="entry name" value="DNA double-strand break repair and VJ recombination XRCC4, N-terminal"/>
    <property type="match status" value="1"/>
</dbReference>
<comment type="caution">
    <text evidence="11">The sequence shown here is derived from an EMBL/GenBank/DDBJ whole genome shotgun (WGS) entry which is preliminary data.</text>
</comment>
<dbReference type="CDD" id="cd22285">
    <property type="entry name" value="HD_XLF_N"/>
    <property type="match status" value="1"/>
</dbReference>
<dbReference type="GO" id="GO:0032807">
    <property type="term" value="C:DNA ligase IV complex"/>
    <property type="evidence" value="ECO:0007669"/>
    <property type="project" value="TreeGrafter"/>
</dbReference>
<evidence type="ECO:0000313" key="11">
    <source>
        <dbReference type="EMBL" id="KAF2875970.1"/>
    </source>
</evidence>
<sequence>MSCWRVLELSDPAENQHIPQLLIKPVFEANSYSIHLTDLSNIWSEELDLSRIVDRALEEESPIEISKHDTAQLDILLENVRKSLSNADGTLCRITRNSIDGVTLHTTVSLPEPLDSLRWKFYLGKRTSDCLKSELILPLLVSSHIQHARVSTLIGIITEKDKVITRLMDTMDSSNLDLANAFPSLGGSKLGRRAIKREQAARHVPALQPFQEEPWRYENGRVDDAQMSTLGLFQEALSDCTPKVPPRLKAEKNDSWWSSIRTSLNVSGSSSNRQRLIAEPQITPTPRDVSDDETEDEFETHENFKLRETLGKRTDIPGAKLPPALKPQDVSEDETTEDDDDLDAPVKGETQSQLSSTQKLQLESTPPPPEPSHTTRTIISPRQKPKSKGFRIGGAKKPDATPLESVDGGTYRHEGVASGRDTDESIMSASQPPPTDAKTVRRPFRIGGKHQETSKSGGTSSIPPASTKATQGGGDPAPERVSAVNAQPSFTTNAQLEARSPMEEEREETPEEKAERKRLELKRKNEELAKKQAQSKKKKRF</sequence>
<evidence type="ECO:0000256" key="7">
    <source>
        <dbReference type="ARBA" id="ARBA00044529"/>
    </source>
</evidence>
<evidence type="ECO:0000256" key="3">
    <source>
        <dbReference type="ARBA" id="ARBA00023125"/>
    </source>
</evidence>
<dbReference type="Pfam" id="PF09302">
    <property type="entry name" value="XLF"/>
    <property type="match status" value="1"/>
</dbReference>
<dbReference type="InterPro" id="IPR015381">
    <property type="entry name" value="XLF-like_N"/>
</dbReference>
<gene>
    <name evidence="11" type="ORF">BDV95DRAFT_591375</name>
</gene>
<dbReference type="AlphaFoldDB" id="A0A7C8IJP3"/>
<dbReference type="InterPro" id="IPR053829">
    <property type="entry name" value="XLF-like_CC"/>
</dbReference>
<feature type="compositionally biased region" description="Acidic residues" evidence="8">
    <location>
        <begin position="290"/>
        <end position="299"/>
    </location>
</feature>
<dbReference type="InterPro" id="IPR038051">
    <property type="entry name" value="XRCC4-like_N_sf"/>
</dbReference>
<dbReference type="EMBL" id="JAADJZ010000004">
    <property type="protein sequence ID" value="KAF2875970.1"/>
    <property type="molecule type" value="Genomic_DNA"/>
</dbReference>
<organism evidence="11 12">
    <name type="scientific">Massariosphaeria phaeospora</name>
    <dbReference type="NCBI Taxonomy" id="100035"/>
    <lineage>
        <taxon>Eukaryota</taxon>
        <taxon>Fungi</taxon>
        <taxon>Dikarya</taxon>
        <taxon>Ascomycota</taxon>
        <taxon>Pezizomycotina</taxon>
        <taxon>Dothideomycetes</taxon>
        <taxon>Pleosporomycetidae</taxon>
        <taxon>Pleosporales</taxon>
        <taxon>Pleosporales incertae sedis</taxon>
        <taxon>Massariosphaeria</taxon>
    </lineage>
</organism>
<feature type="compositionally biased region" description="Polar residues" evidence="8">
    <location>
        <begin position="454"/>
        <end position="470"/>
    </location>
</feature>
<evidence type="ECO:0000256" key="5">
    <source>
        <dbReference type="ARBA" id="ARBA00023242"/>
    </source>
</evidence>
<keyword evidence="5" id="KW-0539">Nucleus</keyword>
<evidence type="ECO:0000256" key="6">
    <source>
        <dbReference type="ARBA" id="ARBA00025747"/>
    </source>
</evidence>
<dbReference type="GO" id="GO:0006303">
    <property type="term" value="P:double-strand break repair via nonhomologous end joining"/>
    <property type="evidence" value="ECO:0007669"/>
    <property type="project" value="TreeGrafter"/>
</dbReference>
<keyword evidence="12" id="KW-1185">Reference proteome</keyword>
<feature type="compositionally biased region" description="Basic and acidic residues" evidence="8">
    <location>
        <begin position="300"/>
        <end position="315"/>
    </location>
</feature>
<keyword evidence="2" id="KW-0227">DNA damage</keyword>
<dbReference type="GO" id="GO:0045027">
    <property type="term" value="F:DNA end binding"/>
    <property type="evidence" value="ECO:0007669"/>
    <property type="project" value="TreeGrafter"/>
</dbReference>
<evidence type="ECO:0000259" key="10">
    <source>
        <dbReference type="Pfam" id="PF21928"/>
    </source>
</evidence>
<evidence type="ECO:0000256" key="1">
    <source>
        <dbReference type="ARBA" id="ARBA00004123"/>
    </source>
</evidence>
<dbReference type="Pfam" id="PF21928">
    <property type="entry name" value="XLF_CC"/>
    <property type="match status" value="1"/>
</dbReference>
<dbReference type="OrthoDB" id="2155935at2759"/>
<evidence type="ECO:0000313" key="12">
    <source>
        <dbReference type="Proteomes" id="UP000481861"/>
    </source>
</evidence>
<feature type="region of interest" description="Disordered" evidence="8">
    <location>
        <begin position="264"/>
        <end position="541"/>
    </location>
</feature>
<dbReference type="InterPro" id="IPR052287">
    <property type="entry name" value="NHEJ_factor"/>
</dbReference>